<dbReference type="AlphaFoldDB" id="A0AA38XZI2"/>
<sequence>MSQSQSFDFLVGTFNTPQLYTLRFTPSSQSCLSSTLKIVQRSSAIGSHSWLHLTSPRPDGTRTLYATAWTEPPTVVAYAVHSPTQISLLGTARTQSRSGYVCASDAAVYSAGGATGEVFVIDRETGGFLPQPSQANGDTKRDTPRSTSPTPVPPLQTISFLDASSQRDDGSVMDFGGLRHGAHSADLSPDQRALYVADIGRNCIWTFSVSPVDGGRVTPGEKHVSPRPNDGPRHVWPHPSGRYVYCLQEHTSMVDVFSTSDGGVTLEHEQGVRIIPAGEVESEFWADEVRTSFSHASKPRYLYASTRGLDPRRKGYVAVYKLTEEGRIDTSSVASNASISANGSTSGGSGGGSGSDHTTLTNGNDNGANANANTKAATQDPYAGLLCMYETATSGGWANAVQPGPTVDGVEYLAMTDSEEGFVFVLSWDGKEMKEVARTKLDEGAGAATAVWFS</sequence>
<dbReference type="Proteomes" id="UP001172681">
    <property type="component" value="Unassembled WGS sequence"/>
</dbReference>
<dbReference type="Pfam" id="PF10282">
    <property type="entry name" value="Lactonase"/>
    <property type="match status" value="1"/>
</dbReference>
<dbReference type="PANTHER" id="PTHR30344">
    <property type="entry name" value="6-PHOSPHOGLUCONOLACTONASE-RELATED"/>
    <property type="match status" value="1"/>
</dbReference>
<dbReference type="InterPro" id="IPR015943">
    <property type="entry name" value="WD40/YVTN_repeat-like_dom_sf"/>
</dbReference>
<dbReference type="EMBL" id="JAPDRN010000064">
    <property type="protein sequence ID" value="KAJ9630160.1"/>
    <property type="molecule type" value="Genomic_DNA"/>
</dbReference>
<dbReference type="GO" id="GO:0017057">
    <property type="term" value="F:6-phosphogluconolactonase activity"/>
    <property type="evidence" value="ECO:0007669"/>
    <property type="project" value="TreeGrafter"/>
</dbReference>
<name>A0AA38XZI2_9EURO</name>
<feature type="region of interest" description="Disordered" evidence="2">
    <location>
        <begin position="126"/>
        <end position="163"/>
    </location>
</feature>
<dbReference type="PANTHER" id="PTHR30344:SF4">
    <property type="entry name" value="CYCLASE, PUTATIVE (AFU_ORTHOLOGUE AFUA_6G11580)-RELATED"/>
    <property type="match status" value="1"/>
</dbReference>
<keyword evidence="4" id="KW-1185">Reference proteome</keyword>
<accession>A0AA38XZI2</accession>
<comment type="caution">
    <text evidence="3">The sequence shown here is derived from an EMBL/GenBank/DDBJ whole genome shotgun (WGS) entry which is preliminary data.</text>
</comment>
<feature type="region of interest" description="Disordered" evidence="2">
    <location>
        <begin position="331"/>
        <end position="373"/>
    </location>
</feature>
<evidence type="ECO:0000256" key="2">
    <source>
        <dbReference type="SAM" id="MobiDB-lite"/>
    </source>
</evidence>
<evidence type="ECO:0000313" key="3">
    <source>
        <dbReference type="EMBL" id="KAJ9630160.1"/>
    </source>
</evidence>
<dbReference type="InterPro" id="IPR050282">
    <property type="entry name" value="Cycloisomerase_2"/>
</dbReference>
<gene>
    <name evidence="3" type="ORF">H2204_008665</name>
</gene>
<dbReference type="Gene3D" id="2.130.10.10">
    <property type="entry name" value="YVTN repeat-like/Quinoprotein amine dehydrogenase"/>
    <property type="match status" value="1"/>
</dbReference>
<feature type="compositionally biased region" description="Gly residues" evidence="2">
    <location>
        <begin position="345"/>
        <end position="354"/>
    </location>
</feature>
<evidence type="ECO:0000256" key="1">
    <source>
        <dbReference type="ARBA" id="ARBA00005564"/>
    </source>
</evidence>
<protein>
    <recommendedName>
        <fullName evidence="5">Muconate cycloisomerase 1</fullName>
    </recommendedName>
</protein>
<evidence type="ECO:0000313" key="4">
    <source>
        <dbReference type="Proteomes" id="UP001172681"/>
    </source>
</evidence>
<comment type="similarity">
    <text evidence="1">Belongs to the cycloisomerase 2 family.</text>
</comment>
<evidence type="ECO:0008006" key="5">
    <source>
        <dbReference type="Google" id="ProtNLM"/>
    </source>
</evidence>
<reference evidence="3" key="1">
    <citation type="submission" date="2022-10" db="EMBL/GenBank/DDBJ databases">
        <title>Culturing micro-colonial fungi from biological soil crusts in the Mojave desert and describing Neophaeococcomyces mojavensis, and introducing the new genera and species Taxawa tesnikishii.</title>
        <authorList>
            <person name="Kurbessoian T."/>
            <person name="Stajich J.E."/>
        </authorList>
    </citation>
    <scope>NUCLEOTIDE SEQUENCE</scope>
    <source>
        <strain evidence="3">TK_35</strain>
    </source>
</reference>
<organism evidence="3 4">
    <name type="scientific">Knufia peltigerae</name>
    <dbReference type="NCBI Taxonomy" id="1002370"/>
    <lineage>
        <taxon>Eukaryota</taxon>
        <taxon>Fungi</taxon>
        <taxon>Dikarya</taxon>
        <taxon>Ascomycota</taxon>
        <taxon>Pezizomycotina</taxon>
        <taxon>Eurotiomycetes</taxon>
        <taxon>Chaetothyriomycetidae</taxon>
        <taxon>Chaetothyriales</taxon>
        <taxon>Trichomeriaceae</taxon>
        <taxon>Knufia</taxon>
    </lineage>
</organism>
<feature type="compositionally biased region" description="Low complexity" evidence="2">
    <location>
        <begin position="358"/>
        <end position="373"/>
    </location>
</feature>
<dbReference type="InterPro" id="IPR019405">
    <property type="entry name" value="Lactonase_7-beta_prop"/>
</dbReference>
<proteinExistence type="inferred from homology"/>
<feature type="compositionally biased region" description="Low complexity" evidence="2">
    <location>
        <begin position="331"/>
        <end position="344"/>
    </location>
</feature>
<dbReference type="SUPFAM" id="SSF75011">
    <property type="entry name" value="3-carboxy-cis,cis-mucoante lactonizing enzyme"/>
    <property type="match status" value="1"/>
</dbReference>